<dbReference type="Proteomes" id="UP000639772">
    <property type="component" value="Unassembled WGS sequence"/>
</dbReference>
<dbReference type="PANTHER" id="PTHR45958">
    <property type="entry name" value="RING-TYPE E3 UBIQUITIN TRANSFERASE"/>
    <property type="match status" value="1"/>
</dbReference>
<sequence length="811" mass="88462">MEKSFSLTGTSAGVGRSLPNLVSDVLDSVQEAAAGVLSPALPFLDRLKTILLDLRRREAPAPLSVRKALDSLNAVLHQSFALVKKSARPSIIGMIEESVHDVGRCVGLLLLAWSDAPLETKKEMAALQREMMTAELVPKKRISDLTANAREIVPDVEEVVTMVKKSEQLGAALSELEVLVRDRLVGEEDSETVIHALVNRFGSAENVCRLRIIVLFRRLAELRDENKELIANPETLSNVVNSLSRDVDESKEAVALLLDLANVLKIRQKIGRVQGCITMLITLLNGADPSASHNAGKLLAALSGNTQNILLMSEAGYFIPLVHCLKEGSDMNKVLMATAISRMELTEQMSATLGKDGSIEYLVKMFSSVKMETKLAALNAIKNLSRLKENAERLINLGIISPLFQILFSVTSVLVSLREPASAILESLAKSEVILDKKDVAQQILSVLNLSTPDVQLHLLQTLNSIISHSRAKRIRAKMKQNGAMQILLPFLVNGNDEIRIAALNLLFNLSTYFTEDLIRHLGEDNFFVLVDILSSSTSETEKAAAVGIINNIPVSDKKATQILLKANLLPLLISMCGTMVTASITPTRKWLLESISGVMVRFTVPSDKKLQKVSVAYGIIPCLVKLLSCCSIVTKSRAATSLAQLSQNTLCLSKAKPSNWFCIHPSTERFCKVHDGHCLVKSTFCLLKAGALSPLVQILEGKEREADDAVLNALSTLLQDGIWESGSEAIEQASGVQAIVRVLEVGNLSAQEKAVWMLDRIFRLGANRSKHGEAAHQLLVDLSHGVPTLKPMIAKILARLQPLEMQTSDL</sequence>
<comment type="caution">
    <text evidence="1">The sequence shown here is derived from an EMBL/GenBank/DDBJ whole genome shotgun (WGS) entry which is preliminary data.</text>
</comment>
<reference evidence="1 2" key="1">
    <citation type="journal article" date="2020" name="Nat. Food">
        <title>A phased Vanilla planifolia genome enables genetic improvement of flavour and production.</title>
        <authorList>
            <person name="Hasing T."/>
            <person name="Tang H."/>
            <person name="Brym M."/>
            <person name="Khazi F."/>
            <person name="Huang T."/>
            <person name="Chambers A.H."/>
        </authorList>
    </citation>
    <scope>NUCLEOTIDE SEQUENCE [LARGE SCALE GENOMIC DNA]</scope>
    <source>
        <tissue evidence="1">Leaf</tissue>
    </source>
</reference>
<dbReference type="AlphaFoldDB" id="A0A835PKV8"/>
<name>A0A835PKV8_VANPL</name>
<dbReference type="OrthoDB" id="1683831at2759"/>
<gene>
    <name evidence="1" type="ORF">HPP92_024741</name>
</gene>
<dbReference type="EMBL" id="JADCNM010000014">
    <property type="protein sequence ID" value="KAG0453437.1"/>
    <property type="molecule type" value="Genomic_DNA"/>
</dbReference>
<dbReference type="SUPFAM" id="SSF48371">
    <property type="entry name" value="ARM repeat"/>
    <property type="match status" value="2"/>
</dbReference>
<dbReference type="InterPro" id="IPR000225">
    <property type="entry name" value="Armadillo"/>
</dbReference>
<protein>
    <submittedName>
        <fullName evidence="1">Uncharacterized protein</fullName>
    </submittedName>
</protein>
<dbReference type="Gene3D" id="1.25.10.10">
    <property type="entry name" value="Leucine-rich Repeat Variant"/>
    <property type="match status" value="3"/>
</dbReference>
<evidence type="ECO:0000313" key="1">
    <source>
        <dbReference type="EMBL" id="KAG0453437.1"/>
    </source>
</evidence>
<dbReference type="InterPro" id="IPR016024">
    <property type="entry name" value="ARM-type_fold"/>
</dbReference>
<dbReference type="SMART" id="SM00185">
    <property type="entry name" value="ARM"/>
    <property type="match status" value="5"/>
</dbReference>
<organism evidence="1 2">
    <name type="scientific">Vanilla planifolia</name>
    <name type="common">Vanilla</name>
    <dbReference type="NCBI Taxonomy" id="51239"/>
    <lineage>
        <taxon>Eukaryota</taxon>
        <taxon>Viridiplantae</taxon>
        <taxon>Streptophyta</taxon>
        <taxon>Embryophyta</taxon>
        <taxon>Tracheophyta</taxon>
        <taxon>Spermatophyta</taxon>
        <taxon>Magnoliopsida</taxon>
        <taxon>Liliopsida</taxon>
        <taxon>Asparagales</taxon>
        <taxon>Orchidaceae</taxon>
        <taxon>Vanilloideae</taxon>
        <taxon>Vanilleae</taxon>
        <taxon>Vanilla</taxon>
    </lineage>
</organism>
<dbReference type="PANTHER" id="PTHR45958:SF12">
    <property type="entry name" value="OS01G0948500 PROTEIN"/>
    <property type="match status" value="1"/>
</dbReference>
<proteinExistence type="predicted"/>
<dbReference type="InterPro" id="IPR052608">
    <property type="entry name" value="U-box_domain_protein"/>
</dbReference>
<accession>A0A835PKV8</accession>
<dbReference type="InterPro" id="IPR011989">
    <property type="entry name" value="ARM-like"/>
</dbReference>
<evidence type="ECO:0000313" key="2">
    <source>
        <dbReference type="Proteomes" id="UP000639772"/>
    </source>
</evidence>